<accession>A0A3G4ZUB5</accession>
<organism evidence="1">
    <name type="scientific">Edafosvirus sp</name>
    <dbReference type="NCBI Taxonomy" id="2487765"/>
    <lineage>
        <taxon>Viruses</taxon>
        <taxon>Varidnaviria</taxon>
        <taxon>Bamfordvirae</taxon>
        <taxon>Nucleocytoviricota</taxon>
        <taxon>Megaviricetes</taxon>
        <taxon>Imitervirales</taxon>
        <taxon>Mimiviridae</taxon>
        <taxon>Klosneuvirinae</taxon>
    </lineage>
</organism>
<name>A0A3G4ZUB5_9VIRU</name>
<dbReference type="EMBL" id="MK072080">
    <property type="protein sequence ID" value="AYV78492.1"/>
    <property type="molecule type" value="Genomic_DNA"/>
</dbReference>
<evidence type="ECO:0000313" key="1">
    <source>
        <dbReference type="EMBL" id="AYV78492.1"/>
    </source>
</evidence>
<sequence>MVESKKAFRTICNNGVADGVYRNACIWIAIKDYIKYILQDETITIYNLRNDAKFPGSNIDDFDFNNSSHRNGLDIMLKQKGLVIHFFYANEIDKSKKNDEPQLIKDKFGSALRGNIIWGWLGSAQQKVGDLKSKSIIPIVAFGNHFELIVSETNTTPNFDICFEKLKSDGRRIDSYQPKYSIKNTYLPIVEIRREFFGQIPVLKDEINKSIETLFNKIEEKKYLIEMTEMKTKELLNSLEILQKSMLGKMSMHTSCIEMENLLEKDYLHLVNQESSLKLIALEDTRALYQLSQINYQINININQKSNIGIKRHEIEKNIILDNKKIEEIKQQIKYINDNIATKILEINKARLDVFALMKKV</sequence>
<protein>
    <submittedName>
        <fullName evidence="1">Uncharacterized protein</fullName>
    </submittedName>
</protein>
<proteinExistence type="predicted"/>
<reference evidence="1" key="1">
    <citation type="submission" date="2018-10" db="EMBL/GenBank/DDBJ databases">
        <title>Hidden diversity of soil giant viruses.</title>
        <authorList>
            <person name="Schulz F."/>
            <person name="Alteio L."/>
            <person name="Goudeau D."/>
            <person name="Ryan E.M."/>
            <person name="Malmstrom R.R."/>
            <person name="Blanchard J."/>
            <person name="Woyke T."/>
        </authorList>
    </citation>
    <scope>NUCLEOTIDE SEQUENCE</scope>
    <source>
        <strain evidence="1">EDV1</strain>
    </source>
</reference>
<gene>
    <name evidence="1" type="ORF">Edafosvirus15_13</name>
</gene>